<dbReference type="AlphaFoldDB" id="A0A2S1R9Z2"/>
<evidence type="ECO:0000313" key="9">
    <source>
        <dbReference type="EMBL" id="AWH93095.1"/>
    </source>
</evidence>
<evidence type="ECO:0000256" key="1">
    <source>
        <dbReference type="ARBA" id="ARBA00001974"/>
    </source>
</evidence>
<keyword evidence="5" id="KW-0560">Oxidoreductase</keyword>
<keyword evidence="4" id="KW-0274">FAD</keyword>
<evidence type="ECO:0008006" key="11">
    <source>
        <dbReference type="Google" id="ProtNLM"/>
    </source>
</evidence>
<gene>
    <name evidence="8" type="ORF">A6035_13855</name>
    <name evidence="9" type="ORF">A6035_13970</name>
</gene>
<dbReference type="InterPro" id="IPR036250">
    <property type="entry name" value="AcylCo_DH-like_C"/>
</dbReference>
<dbReference type="InterPro" id="IPR009100">
    <property type="entry name" value="AcylCoA_DH/oxidase_NM_dom_sf"/>
</dbReference>
<evidence type="ECO:0000256" key="4">
    <source>
        <dbReference type="ARBA" id="ARBA00022827"/>
    </source>
</evidence>
<dbReference type="Proteomes" id="UP000244928">
    <property type="component" value="Chromosome"/>
</dbReference>
<evidence type="ECO:0000313" key="8">
    <source>
        <dbReference type="EMBL" id="AWH93075.1"/>
    </source>
</evidence>
<dbReference type="EMBL" id="CP015449">
    <property type="protein sequence ID" value="AWH93095.1"/>
    <property type="molecule type" value="Genomic_DNA"/>
</dbReference>
<feature type="domain" description="Acyl-CoA dehydrogenase/oxidase N-terminal" evidence="7">
    <location>
        <begin position="6"/>
        <end position="114"/>
    </location>
</feature>
<evidence type="ECO:0000256" key="5">
    <source>
        <dbReference type="ARBA" id="ARBA00023002"/>
    </source>
</evidence>
<dbReference type="RefSeq" id="WP_108848368.1">
    <property type="nucleotide sequence ID" value="NZ_CP015449.1"/>
</dbReference>
<sequence length="365" mass="39617">MLAELTEDQKEIRDLVRTVLATRPIGGTGELSLPEQARADWATLAEELGVGALLVPEDHDGLGLGFAEFCAILTECGRALSPAPVLSSGLATLAVQLSSCQTARNRWLPAFATGTIGALALAEDDDQWFATTPATRAELLNDDTWRLTGHRLFVQDAELADVIVVTAATTHGRGLFLARTDDPTVTITPMPTMDPSRGQATVHFDATTADRLDTHTPDLVDTLHDHALVALAAEQCGIAEHALDLSVTYARERHQFGRPIGSFQAVKHHCADILVDVERMRSITQHGIWAIQTTHPERTTIAAAAQAICSESAVTTTLTAIQIHGGIGFTWEHELHRYTRRAKTNETYLGQPATHRNRIADHITT</sequence>
<evidence type="ECO:0000259" key="6">
    <source>
        <dbReference type="Pfam" id="PF00441"/>
    </source>
</evidence>
<dbReference type="KEGG" id="dlu:A6035_13970"/>
<name>A0A2S1R9Z2_9ACTN</name>
<organism evidence="8 10">
    <name type="scientific">Dietzia lutea</name>
    <dbReference type="NCBI Taxonomy" id="546160"/>
    <lineage>
        <taxon>Bacteria</taxon>
        <taxon>Bacillati</taxon>
        <taxon>Actinomycetota</taxon>
        <taxon>Actinomycetes</taxon>
        <taxon>Mycobacteriales</taxon>
        <taxon>Dietziaceae</taxon>
        <taxon>Dietzia</taxon>
    </lineage>
</organism>
<dbReference type="GO" id="GO:0050660">
    <property type="term" value="F:flavin adenine dinucleotide binding"/>
    <property type="evidence" value="ECO:0007669"/>
    <property type="project" value="InterPro"/>
</dbReference>
<feature type="domain" description="Acyl-CoA dehydrogenase/oxidase C-terminal" evidence="6">
    <location>
        <begin position="229"/>
        <end position="363"/>
    </location>
</feature>
<evidence type="ECO:0000259" key="7">
    <source>
        <dbReference type="Pfam" id="PF02771"/>
    </source>
</evidence>
<keyword evidence="10" id="KW-1185">Reference proteome</keyword>
<dbReference type="InterPro" id="IPR037069">
    <property type="entry name" value="AcylCoA_DH/ox_N_sf"/>
</dbReference>
<evidence type="ECO:0000313" key="10">
    <source>
        <dbReference type="Proteomes" id="UP000244928"/>
    </source>
</evidence>
<dbReference type="InterPro" id="IPR013786">
    <property type="entry name" value="AcylCoA_DH/ox_N"/>
</dbReference>
<dbReference type="KEGG" id="dlu:A6035_13855"/>
<evidence type="ECO:0000256" key="3">
    <source>
        <dbReference type="ARBA" id="ARBA00022630"/>
    </source>
</evidence>
<dbReference type="GO" id="GO:0003995">
    <property type="term" value="F:acyl-CoA dehydrogenase activity"/>
    <property type="evidence" value="ECO:0007669"/>
    <property type="project" value="TreeGrafter"/>
</dbReference>
<comment type="similarity">
    <text evidence="2">Belongs to the acyl-CoA dehydrogenase family.</text>
</comment>
<dbReference type="SUPFAM" id="SSF47203">
    <property type="entry name" value="Acyl-CoA dehydrogenase C-terminal domain-like"/>
    <property type="match status" value="1"/>
</dbReference>
<dbReference type="SUPFAM" id="SSF56645">
    <property type="entry name" value="Acyl-CoA dehydrogenase NM domain-like"/>
    <property type="match status" value="1"/>
</dbReference>
<accession>A0A2S1R9Z2</accession>
<dbReference type="EMBL" id="CP015449">
    <property type="protein sequence ID" value="AWH93075.1"/>
    <property type="molecule type" value="Genomic_DNA"/>
</dbReference>
<dbReference type="Gene3D" id="1.10.540.10">
    <property type="entry name" value="Acyl-CoA dehydrogenase/oxidase, N-terminal domain"/>
    <property type="match status" value="1"/>
</dbReference>
<dbReference type="PANTHER" id="PTHR43884">
    <property type="entry name" value="ACYL-COA DEHYDROGENASE"/>
    <property type="match status" value="1"/>
</dbReference>
<dbReference type="InterPro" id="IPR046373">
    <property type="entry name" value="Acyl-CoA_Oxase/DH_mid-dom_sf"/>
</dbReference>
<dbReference type="Gene3D" id="1.20.140.10">
    <property type="entry name" value="Butyryl-CoA Dehydrogenase, subunit A, domain 3"/>
    <property type="match status" value="1"/>
</dbReference>
<dbReference type="OrthoDB" id="8677713at2"/>
<dbReference type="PANTHER" id="PTHR43884:SF20">
    <property type="entry name" value="ACYL-COA DEHYDROGENASE FADE28"/>
    <property type="match status" value="1"/>
</dbReference>
<dbReference type="Gene3D" id="2.40.110.10">
    <property type="entry name" value="Butyryl-CoA Dehydrogenase, subunit A, domain 2"/>
    <property type="match status" value="1"/>
</dbReference>
<proteinExistence type="inferred from homology"/>
<protein>
    <recommendedName>
        <fullName evidence="11">Acyl-CoA dehydrogenase</fullName>
    </recommendedName>
</protein>
<reference evidence="8 10" key="1">
    <citation type="submission" date="2016-04" db="EMBL/GenBank/DDBJ databases">
        <title>Complete genome sequence of Dietzia lutea YIM 80766T, a strain isolated from desert soil in Egypt.</title>
        <authorList>
            <person name="Zhao J."/>
            <person name="Hu B."/>
            <person name="Geng S."/>
            <person name="Nie Y."/>
            <person name="Tang Y."/>
        </authorList>
    </citation>
    <scope>NUCLEOTIDE SEQUENCE [LARGE SCALE GENOMIC DNA]</scope>
    <source>
        <strain evidence="8 10">YIM 80766</strain>
    </source>
</reference>
<keyword evidence="3" id="KW-0285">Flavoprotein</keyword>
<evidence type="ECO:0000256" key="2">
    <source>
        <dbReference type="ARBA" id="ARBA00009347"/>
    </source>
</evidence>
<dbReference type="Pfam" id="PF00441">
    <property type="entry name" value="Acyl-CoA_dh_1"/>
    <property type="match status" value="1"/>
</dbReference>
<dbReference type="InterPro" id="IPR009075">
    <property type="entry name" value="AcylCo_DH/oxidase_C"/>
</dbReference>
<dbReference type="CDD" id="cd00567">
    <property type="entry name" value="ACAD"/>
    <property type="match status" value="1"/>
</dbReference>
<dbReference type="Pfam" id="PF02771">
    <property type="entry name" value="Acyl-CoA_dh_N"/>
    <property type="match status" value="1"/>
</dbReference>
<comment type="cofactor">
    <cofactor evidence="1">
        <name>FAD</name>
        <dbReference type="ChEBI" id="CHEBI:57692"/>
    </cofactor>
</comment>